<feature type="region of interest" description="Disordered" evidence="4">
    <location>
        <begin position="1569"/>
        <end position="1603"/>
    </location>
</feature>
<organism evidence="8 9">
    <name type="scientific">Lentinus tigrinus ALCF2SS1-6</name>
    <dbReference type="NCBI Taxonomy" id="1328759"/>
    <lineage>
        <taxon>Eukaryota</taxon>
        <taxon>Fungi</taxon>
        <taxon>Dikarya</taxon>
        <taxon>Basidiomycota</taxon>
        <taxon>Agaricomycotina</taxon>
        <taxon>Agaricomycetes</taxon>
        <taxon>Polyporales</taxon>
        <taxon>Polyporaceae</taxon>
        <taxon>Lentinus</taxon>
    </lineage>
</organism>
<dbReference type="InterPro" id="IPR032691">
    <property type="entry name" value="Mon2/Sec7/BIG1-like_HUS"/>
</dbReference>
<proteinExistence type="inferred from homology"/>
<sequence length="1823" mass="198395">MSSLAFLVTELQSLASETRRKHPDVREAAEKSLAILRLSPEQATAHLASDGPQSDDLLRPVFMGCATKNAKVVAISLGSLQRLIALKAVPQSAVPLIITTMSDCMNQGVDIQLRILQTLLSLITNFPAVHGQLLGDALLLCFRLHESRIAVVSSTAAATLRQLVMFVVDKVVDEDRRDELTESAKTEAVLPNGATTKLGPSAHDAYAVFEDLCLLANSEHPQFLKLEALRKTFALELIESVLTNYHDLFRKHDELLLLLQHHLCPLVHKSLSDRPNFPLTLRCTRVVFLLLKQFSPELKTESEVFLMLLIRIVGAESGDTDPVDTAQGHTVRPLWMRVLAMEIMRGLCSDAELMRSVWDRYDAEEGGSKVFTSLITALKRLVTERPALLGVGQQMFGVGVSTHSSSSADGAYALDVGGVAGMVASAASATVSGVANMMTTEAGLSVQTSAMKLQCIDQLDKADSPPIPESYLYLLGVQCLVSLCEGFATFTAPLYNSIMVQKPRTAGEPVIRAPPALDLSTLPQDEPVTHQLQTVHNMVESGWPALLAALSFLISTNLSDELFVDVLASYQALTTVSGMLGLTTPRDAFFTSLARLAIPTRVVSSIDSYIPAEPSTPRTAASAISETFGLPGGSAQPPGLSERNMACLKVLVASAMFLAGSLGPSWFDILEALQNADYVLTMKGARAATSKRNTIGPGAGSLPPSRSVSSSGPATSGAPQPPSSPTPRHPLLADLDPDSLEHSIQRLFDASKNLEDSAFCDFVKALCKLSGAMIGMQSDTLEGTNESMEELAASPSSMLSPSAEPAHRRRVSGIHLPRTLRSGDFGIAKLGGVAMLNIHRLIYRSPDVAWDPITGHLLSVVRHYHAPPTIRIQAARVLDDILVVVPRNVTSSTELQPVVQRRVLDVLASQVIPPESSALAGNSTTIELRKMGLETLHQILQSSGHTLVVGWETIFEMLGSVCKSAPPPSGSVTPTPSNSLQDLGKNRPPPLSYLNEKSYTSLVKIAFQSLTLVCDSLSSLSPEHLRLCISTLGQFGRQADTNIALTAAESLLWGVSDSIQAKRRDEDKEPEYSALWMFLLLEVLGLCTDARPEVRVGAIQTLFRTLQLYGATLSLETWDECIWKVTFPLLDSITASIRRSAAMTPGDEPSSPAPAPAADLQWDESKILALQSIGSIFHDFLTSKIMRLDSFVKAWEVFVGHIQDSWLHDNRTITATALRCLEKAIRACSVAEDLKAQTMEALEIAWRACDEMGATVAEREASSPGAKSPTLAGSAVKPLTQEALMAYVDVIRCTRSLSRQLEDHEWQLERLTRLMTILKGVLTYPSSPDFRPDIDALSPVQAVVMEAVDSIDLTAQGVISLVLRDLSEYATLPFLAAFDVQTPLPSSLPSGSRVSRTAPSRVTYIALSKKTMPQLVDLFLRFKDDAAIYADGTVETIFAAYSIPIKLKYECPAPSKFGKDQPLWKTATASFLRIVRECGDQMRKLREKIPDERVEGVWRQVVDTFRGAILADCSAVEQFPLDVQEAEENFDLSLVASLEIDVVPYLGEASVPDYIVSQLARVLQQGSRLRTTDDDLPPSPSSLPDVPLPRGSKGSRESQSSKDFDKAENFGHGHIGAGTTALGHFLPRERFSYWCFDLLFLICSDTSQDQISARRRITALSIPSLLERCRLTLVGYVADESLRGNLPFPRAREEELLYVLRKLLHLRLWPGTLWAALSDSPSQYSSKQPAIDQSLAPSALIADAVKRSTKAHLFHFYPILCEIIGIPRRVPMAWVMTGAHRMSAESGKTPVEDTPDGHAVELDARTLAKDCLKAVGRELGVGH</sequence>
<dbReference type="InterPro" id="IPR032629">
    <property type="entry name" value="DCB_dom"/>
</dbReference>
<evidence type="ECO:0000313" key="9">
    <source>
        <dbReference type="Proteomes" id="UP000313359"/>
    </source>
</evidence>
<dbReference type="PANTHER" id="PTHR10663">
    <property type="entry name" value="GUANYL-NUCLEOTIDE EXCHANGE FACTOR"/>
    <property type="match status" value="1"/>
</dbReference>
<evidence type="ECO:0000256" key="4">
    <source>
        <dbReference type="SAM" id="MobiDB-lite"/>
    </source>
</evidence>
<name>A0A5C2RVH2_9APHY</name>
<feature type="compositionally biased region" description="Low complexity" evidence="4">
    <location>
        <begin position="701"/>
        <end position="718"/>
    </location>
</feature>
<dbReference type="OrthoDB" id="294853at2759"/>
<dbReference type="STRING" id="1328759.A0A5C2RVH2"/>
<feature type="region of interest" description="Disordered" evidence="4">
    <location>
        <begin position="691"/>
        <end position="735"/>
    </location>
</feature>
<dbReference type="InterPro" id="IPR032817">
    <property type="entry name" value="Mon2_C"/>
</dbReference>
<protein>
    <recommendedName>
        <fullName evidence="10">Protein MON2 homolog</fullName>
    </recommendedName>
</protein>
<keyword evidence="9" id="KW-1185">Reference proteome</keyword>
<feature type="compositionally biased region" description="Pro residues" evidence="4">
    <location>
        <begin position="719"/>
        <end position="728"/>
    </location>
</feature>
<accession>A0A5C2RVH2</accession>
<evidence type="ECO:0000259" key="5">
    <source>
        <dbReference type="Pfam" id="PF12783"/>
    </source>
</evidence>
<dbReference type="Pfam" id="PF12783">
    <property type="entry name" value="Sec7-like_HUS"/>
    <property type="match status" value="1"/>
</dbReference>
<dbReference type="Proteomes" id="UP000313359">
    <property type="component" value="Unassembled WGS sequence"/>
</dbReference>
<dbReference type="SUPFAM" id="SSF48371">
    <property type="entry name" value="ARM repeat"/>
    <property type="match status" value="2"/>
</dbReference>
<feature type="compositionally biased region" description="Basic and acidic residues" evidence="4">
    <location>
        <begin position="1594"/>
        <end position="1603"/>
    </location>
</feature>
<feature type="domain" description="Mon2/Sec7/BIG1-like HUS" evidence="5">
    <location>
        <begin position="202"/>
        <end position="370"/>
    </location>
</feature>
<dbReference type="InterPro" id="IPR016024">
    <property type="entry name" value="ARM-type_fold"/>
</dbReference>
<comment type="similarity">
    <text evidence="1">Belongs to the MON2 family.</text>
</comment>
<evidence type="ECO:0000313" key="8">
    <source>
        <dbReference type="EMBL" id="RPD55241.1"/>
    </source>
</evidence>
<dbReference type="Pfam" id="PF16213">
    <property type="entry name" value="DCB"/>
    <property type="match status" value="1"/>
</dbReference>
<feature type="compositionally biased region" description="Low complexity" evidence="4">
    <location>
        <begin position="970"/>
        <end position="979"/>
    </location>
</feature>
<evidence type="ECO:0000259" key="6">
    <source>
        <dbReference type="Pfam" id="PF16206"/>
    </source>
</evidence>
<evidence type="ECO:0000256" key="2">
    <source>
        <dbReference type="ARBA" id="ARBA00022448"/>
    </source>
</evidence>
<dbReference type="InterPro" id="IPR011989">
    <property type="entry name" value="ARM-like"/>
</dbReference>
<evidence type="ECO:0000256" key="3">
    <source>
        <dbReference type="ARBA" id="ARBA00022927"/>
    </source>
</evidence>
<feature type="domain" description="Mon2 C-terminal" evidence="6">
    <location>
        <begin position="1402"/>
        <end position="1568"/>
    </location>
</feature>
<feature type="domain" description="Mon2/Sec7/BIG1-like dimerisation and cyclophilin-binding" evidence="7">
    <location>
        <begin position="4"/>
        <end position="175"/>
    </location>
</feature>
<evidence type="ECO:0000259" key="7">
    <source>
        <dbReference type="Pfam" id="PF16213"/>
    </source>
</evidence>
<evidence type="ECO:0008006" key="10">
    <source>
        <dbReference type="Google" id="ProtNLM"/>
    </source>
</evidence>
<evidence type="ECO:0000256" key="1">
    <source>
        <dbReference type="ARBA" id="ARBA00008144"/>
    </source>
</evidence>
<feature type="domain" description="Mon2 C-terminal" evidence="6">
    <location>
        <begin position="1068"/>
        <end position="1239"/>
    </location>
</feature>
<dbReference type="EMBL" id="ML122297">
    <property type="protein sequence ID" value="RPD55241.1"/>
    <property type="molecule type" value="Genomic_DNA"/>
</dbReference>
<gene>
    <name evidence="8" type="ORF">L227DRAFT_579879</name>
</gene>
<dbReference type="PANTHER" id="PTHR10663:SF333">
    <property type="entry name" value="PROTEIN MON2 HOMOLOG"/>
    <property type="match status" value="1"/>
</dbReference>
<reference evidence="8" key="1">
    <citation type="journal article" date="2018" name="Genome Biol. Evol.">
        <title>Genomics and development of Lentinus tigrinus, a white-rot wood-decaying mushroom with dimorphic fruiting bodies.</title>
        <authorList>
            <person name="Wu B."/>
            <person name="Xu Z."/>
            <person name="Knudson A."/>
            <person name="Carlson A."/>
            <person name="Chen N."/>
            <person name="Kovaka S."/>
            <person name="LaButti K."/>
            <person name="Lipzen A."/>
            <person name="Pennachio C."/>
            <person name="Riley R."/>
            <person name="Schakwitz W."/>
            <person name="Umezawa K."/>
            <person name="Ohm R.A."/>
            <person name="Grigoriev I.V."/>
            <person name="Nagy L.G."/>
            <person name="Gibbons J."/>
            <person name="Hibbett D."/>
        </authorList>
    </citation>
    <scope>NUCLEOTIDE SEQUENCE [LARGE SCALE GENOMIC DNA]</scope>
    <source>
        <strain evidence="8">ALCF2SS1-6</strain>
    </source>
</reference>
<dbReference type="Pfam" id="PF16206">
    <property type="entry name" value="Mon2_C"/>
    <property type="match status" value="2"/>
</dbReference>
<dbReference type="GO" id="GO:0015031">
    <property type="term" value="P:protein transport"/>
    <property type="evidence" value="ECO:0007669"/>
    <property type="project" value="UniProtKB-KW"/>
</dbReference>
<keyword evidence="2" id="KW-0813">Transport</keyword>
<dbReference type="Gene3D" id="1.25.10.10">
    <property type="entry name" value="Leucine-rich Repeat Variant"/>
    <property type="match status" value="1"/>
</dbReference>
<dbReference type="GO" id="GO:0005794">
    <property type="term" value="C:Golgi apparatus"/>
    <property type="evidence" value="ECO:0007669"/>
    <property type="project" value="UniProtKB-ARBA"/>
</dbReference>
<keyword evidence="3" id="KW-0653">Protein transport</keyword>
<feature type="region of interest" description="Disordered" evidence="4">
    <location>
        <begin position="965"/>
        <end position="987"/>
    </location>
</feature>